<dbReference type="GO" id="GO:0005524">
    <property type="term" value="F:ATP binding"/>
    <property type="evidence" value="ECO:0007669"/>
    <property type="project" value="InterPro"/>
</dbReference>
<dbReference type="SUPFAM" id="SSF118116">
    <property type="entry name" value="DNA mismatch repair protein MutL"/>
    <property type="match status" value="1"/>
</dbReference>
<dbReference type="Gene3D" id="3.30.1370.100">
    <property type="entry name" value="MutL, C-terminal domain, regulatory subdomain"/>
    <property type="match status" value="1"/>
</dbReference>
<dbReference type="eggNOG" id="COG0323">
    <property type="taxonomic scope" value="Bacteria"/>
</dbReference>
<dbReference type="HAMAP" id="MF_00149">
    <property type="entry name" value="DNA_mis_repair"/>
    <property type="match status" value="1"/>
</dbReference>
<evidence type="ECO:0000313" key="9">
    <source>
        <dbReference type="Proteomes" id="UP000008641"/>
    </source>
</evidence>
<organism evidence="8 9">
    <name type="scientific">Weeksella virosa (strain ATCC 43766 / DSM 16922 / JCM 21250 / CCUG 30538 / CDC 9751 / IAM 14551 / NBRC 16016 / NCTC 11634 / CL345/78)</name>
    <dbReference type="NCBI Taxonomy" id="865938"/>
    <lineage>
        <taxon>Bacteria</taxon>
        <taxon>Pseudomonadati</taxon>
        <taxon>Bacteroidota</taxon>
        <taxon>Flavobacteriia</taxon>
        <taxon>Flavobacteriales</taxon>
        <taxon>Weeksellaceae</taxon>
        <taxon>Weeksella</taxon>
    </lineage>
</organism>
<proteinExistence type="inferred from homology"/>
<dbReference type="SMART" id="SM01340">
    <property type="entry name" value="DNA_mis_repair"/>
    <property type="match status" value="1"/>
</dbReference>
<evidence type="ECO:0000256" key="4">
    <source>
        <dbReference type="ARBA" id="ARBA00023204"/>
    </source>
</evidence>
<comment type="similarity">
    <text evidence="1 5">Belongs to the DNA mismatch repair MutL/HexB family.</text>
</comment>
<comment type="function">
    <text evidence="5">This protein is involved in the repair of mismatches in DNA. It is required for dam-dependent methyl-directed DNA mismatch repair. May act as a 'molecular matchmaker', a protein that promotes the formation of a stable complex between two or more DNA-binding proteins in an ATP-dependent manner without itself being part of a final effector complex.</text>
</comment>
<dbReference type="SUPFAM" id="SSF54211">
    <property type="entry name" value="Ribosomal protein S5 domain 2-like"/>
    <property type="match status" value="1"/>
</dbReference>
<dbReference type="AlphaFoldDB" id="F0NYD4"/>
<dbReference type="STRING" id="865938.Weevi_1430"/>
<dbReference type="InterPro" id="IPR013507">
    <property type="entry name" value="DNA_mismatch_S5_2-like"/>
</dbReference>
<dbReference type="CDD" id="cd00782">
    <property type="entry name" value="MutL_Trans"/>
    <property type="match status" value="1"/>
</dbReference>
<sequence length="593" mass="67412">MGDIIQLLPDHVANQIAAGEVVQRPSSVVKELMENAVDAGASEIKVLIKDAGRSLIQIIDDGKGMSMTDVRMAFERHATSKIRTTEDIFHITTKGFRGEALASIAAVAQVEAKTKLTDETLGSLLVIEGGDVRVQEPVVTPSGTSVSVKNLFYNVPARRNFLKSNQVEFRHIQDEFQRIALAHEGISFQLIHNNSDVYYLKAGNLKQRIVQIFGKKIETQLLEILEETEIVNIKGYVGKPDSAKKSRGEQFFFVNNRFIKNAYLHKAITDAFEGLLPNGYTPSYFLYLELDPSKIDINIHPTKTEIKFEEDTKIFQLLRSAIKHSLGQFNVVPSLDFDQDPRWAFINHPKDKPIVEPKIMVSSDYNPFDNPFTQTKPTPTTIQANLDFYRESEILTQENTPTEALFELDSELPTQILQWNLRYLVVEHLGELLVIDQHRAHQKVLYERFLRTKTDHALAQQLLFPIELEASPVNIERIKTIEKELILYGFDLCFREEMILVNAIPVDVDQSHVAGIFADFIAELDFSQGVDFESSFAKIFAKNAAIKKGEILKKEQMVTLVQQLLMLDYPNFTPYGKPVFIKMNLQEIEKKIN</sequence>
<dbReference type="InterPro" id="IPR020667">
    <property type="entry name" value="DNA_mismatch_repair_MutL"/>
</dbReference>
<dbReference type="InterPro" id="IPR042121">
    <property type="entry name" value="MutL_C_regsub"/>
</dbReference>
<dbReference type="InterPro" id="IPR020568">
    <property type="entry name" value="Ribosomal_Su5_D2-typ_SF"/>
</dbReference>
<dbReference type="InterPro" id="IPR036890">
    <property type="entry name" value="HATPase_C_sf"/>
</dbReference>
<name>F0NYD4_WEEVC</name>
<dbReference type="EMBL" id="CP002455">
    <property type="protein sequence ID" value="ADX68131.1"/>
    <property type="molecule type" value="Genomic_DNA"/>
</dbReference>
<dbReference type="Gene3D" id="3.30.565.10">
    <property type="entry name" value="Histidine kinase-like ATPase, C-terminal domain"/>
    <property type="match status" value="1"/>
</dbReference>
<dbReference type="Proteomes" id="UP000008641">
    <property type="component" value="Chromosome"/>
</dbReference>
<evidence type="ECO:0000256" key="2">
    <source>
        <dbReference type="ARBA" id="ARBA00021975"/>
    </source>
</evidence>
<feature type="domain" description="MutL C-terminal dimerisation" evidence="6">
    <location>
        <begin position="415"/>
        <end position="552"/>
    </location>
</feature>
<evidence type="ECO:0000259" key="6">
    <source>
        <dbReference type="SMART" id="SM00853"/>
    </source>
</evidence>
<dbReference type="InterPro" id="IPR002099">
    <property type="entry name" value="MutL/Mlh/PMS"/>
</dbReference>
<dbReference type="HOGENOM" id="CLU_004131_4_0_10"/>
<dbReference type="Pfam" id="PF13589">
    <property type="entry name" value="HATPase_c_3"/>
    <property type="match status" value="1"/>
</dbReference>
<dbReference type="SMART" id="SM00853">
    <property type="entry name" value="MutL_C"/>
    <property type="match status" value="1"/>
</dbReference>
<dbReference type="GO" id="GO:0140664">
    <property type="term" value="F:ATP-dependent DNA damage sensor activity"/>
    <property type="evidence" value="ECO:0007669"/>
    <property type="project" value="InterPro"/>
</dbReference>
<dbReference type="InterPro" id="IPR038973">
    <property type="entry name" value="MutL/Mlh/Pms-like"/>
</dbReference>
<evidence type="ECO:0000256" key="1">
    <source>
        <dbReference type="ARBA" id="ARBA00006082"/>
    </source>
</evidence>
<keyword evidence="4 5" id="KW-0234">DNA repair</keyword>
<dbReference type="SUPFAM" id="SSF55874">
    <property type="entry name" value="ATPase domain of HSP90 chaperone/DNA topoisomerase II/histidine kinase"/>
    <property type="match status" value="1"/>
</dbReference>
<keyword evidence="9" id="KW-1185">Reference proteome</keyword>
<dbReference type="CDD" id="cd16926">
    <property type="entry name" value="HATPase_MutL-MLH-PMS-like"/>
    <property type="match status" value="1"/>
</dbReference>
<dbReference type="GO" id="GO:0030983">
    <property type="term" value="F:mismatched DNA binding"/>
    <property type="evidence" value="ECO:0007669"/>
    <property type="project" value="InterPro"/>
</dbReference>
<dbReference type="Pfam" id="PF08676">
    <property type="entry name" value="MutL_C"/>
    <property type="match status" value="1"/>
</dbReference>
<dbReference type="InterPro" id="IPR014790">
    <property type="entry name" value="MutL_C"/>
</dbReference>
<accession>F0NYD4</accession>
<dbReference type="InterPro" id="IPR042120">
    <property type="entry name" value="MutL_C_dimsub"/>
</dbReference>
<dbReference type="Gene3D" id="3.30.230.10">
    <property type="match status" value="1"/>
</dbReference>
<evidence type="ECO:0000256" key="5">
    <source>
        <dbReference type="HAMAP-Rule" id="MF_00149"/>
    </source>
</evidence>
<dbReference type="PANTHER" id="PTHR10073:SF12">
    <property type="entry name" value="DNA MISMATCH REPAIR PROTEIN MLH1"/>
    <property type="match status" value="1"/>
</dbReference>
<dbReference type="NCBIfam" id="TIGR00585">
    <property type="entry name" value="mutl"/>
    <property type="match status" value="1"/>
</dbReference>
<evidence type="ECO:0000256" key="3">
    <source>
        <dbReference type="ARBA" id="ARBA00022763"/>
    </source>
</evidence>
<dbReference type="PROSITE" id="PS00058">
    <property type="entry name" value="DNA_MISMATCH_REPAIR_1"/>
    <property type="match status" value="1"/>
</dbReference>
<dbReference type="OrthoDB" id="9763467at2"/>
<dbReference type="InterPro" id="IPR014721">
    <property type="entry name" value="Ribsml_uS5_D2-typ_fold_subgr"/>
</dbReference>
<dbReference type="InterPro" id="IPR037198">
    <property type="entry name" value="MutL_C_sf"/>
</dbReference>
<reference evidence="9" key="2">
    <citation type="journal article" date="2011" name="Stand. Genomic Sci.">
        <title>Complete genome sequence of Weeksella virosa type strain (9751T).</title>
        <authorList>
            <person name="Lang E."/>
            <person name="Teshima H."/>
            <person name="Lucas S."/>
            <person name="Lapidus A."/>
            <person name="Hammon N."/>
            <person name="Deshpande S."/>
            <person name="Nolan M."/>
            <person name="Cheng J."/>
            <person name="Pitluck S."/>
            <person name="Liolios K."/>
            <person name="Pagani I."/>
            <person name="Mikhailova N."/>
            <person name="Ivanova N."/>
            <person name="Mavromatis K."/>
            <person name="Pati A."/>
            <person name="Tapia R."/>
            <person name="Han C."/>
            <person name="Goodwin L."/>
            <person name="Chen A."/>
            <person name="Palaniappan K."/>
            <person name="Land M."/>
            <person name="Hauser L."/>
            <person name="Chang Y."/>
            <person name="Jeffries C."/>
            <person name="Brambilla E."/>
            <person name="Kopitz M."/>
            <person name="Rohde M."/>
            <person name="Goker M."/>
            <person name="Tindall B."/>
            <person name="Detter J."/>
            <person name="Woyke T."/>
            <person name="Bristow J."/>
            <person name="Eisen J."/>
            <person name="Markowitz V."/>
            <person name="Hugenholtz P."/>
            <person name="Klenk H."/>
            <person name="Kyrpides N."/>
        </authorList>
    </citation>
    <scope>NUCLEOTIDE SEQUENCE [LARGE SCALE GENOMIC DNA]</scope>
    <source>
        <strain evidence="9">ATCC 43766 / DSM 16922 / JCM 21250 / NBRC 16016 / NCTC 11634 / CL345/78</strain>
    </source>
</reference>
<feature type="domain" description="DNA mismatch repair protein S5" evidence="7">
    <location>
        <begin position="209"/>
        <end position="327"/>
    </location>
</feature>
<dbReference type="KEGG" id="wvi:Weevi_1430"/>
<dbReference type="GO" id="GO:0006298">
    <property type="term" value="P:mismatch repair"/>
    <property type="evidence" value="ECO:0007669"/>
    <property type="project" value="UniProtKB-UniRule"/>
</dbReference>
<dbReference type="FunFam" id="3.30.565.10:FF:000003">
    <property type="entry name" value="DNA mismatch repair endonuclease MutL"/>
    <property type="match status" value="1"/>
</dbReference>
<gene>
    <name evidence="5" type="primary">mutL</name>
    <name evidence="8" type="ordered locus">Weevi_1430</name>
</gene>
<dbReference type="GO" id="GO:0032300">
    <property type="term" value="C:mismatch repair complex"/>
    <property type="evidence" value="ECO:0007669"/>
    <property type="project" value="InterPro"/>
</dbReference>
<evidence type="ECO:0000259" key="7">
    <source>
        <dbReference type="SMART" id="SM01340"/>
    </source>
</evidence>
<dbReference type="InterPro" id="IPR014762">
    <property type="entry name" value="DNA_mismatch_repair_CS"/>
</dbReference>
<dbReference type="PANTHER" id="PTHR10073">
    <property type="entry name" value="DNA MISMATCH REPAIR PROTEIN MLH, PMS, MUTL"/>
    <property type="match status" value="1"/>
</dbReference>
<dbReference type="Gene3D" id="3.30.1540.20">
    <property type="entry name" value="MutL, C-terminal domain, dimerisation subdomain"/>
    <property type="match status" value="1"/>
</dbReference>
<dbReference type="RefSeq" id="WP_013598520.1">
    <property type="nucleotide sequence ID" value="NC_015144.1"/>
</dbReference>
<reference evidence="8 9" key="1">
    <citation type="journal article" date="2011" name="Stand. Genomic Sci.">
        <title>Complete genome sequence of Weeksella virosa type strain (9751).</title>
        <authorList>
            <person name="Lang E."/>
            <person name="Teshima H."/>
            <person name="Lucas S."/>
            <person name="Lapidus A."/>
            <person name="Hammon N."/>
            <person name="Deshpande S."/>
            <person name="Nolan M."/>
            <person name="Cheng J.F."/>
            <person name="Pitluck S."/>
            <person name="Liolios K."/>
            <person name="Pagani I."/>
            <person name="Mikhailova N."/>
            <person name="Ivanova N."/>
            <person name="Mavromatis K."/>
            <person name="Pati A."/>
            <person name="Tapia R."/>
            <person name="Han C."/>
            <person name="Goodwin L."/>
            <person name="Chen A."/>
            <person name="Palaniappan K."/>
            <person name="Land M."/>
            <person name="Hauser L."/>
            <person name="Chang Y.J."/>
            <person name="Jeffries C.D."/>
            <person name="Brambilla E.M."/>
            <person name="Kopitz M."/>
            <person name="Rohde M."/>
            <person name="Goker M."/>
            <person name="Tindall B.J."/>
            <person name="Detter J.C."/>
            <person name="Woyke T."/>
            <person name="Bristow J."/>
            <person name="Eisen J.A."/>
            <person name="Markowitz V."/>
            <person name="Hugenholtz P."/>
            <person name="Klenk H.P."/>
            <person name="Kyrpides N.C."/>
        </authorList>
    </citation>
    <scope>NUCLEOTIDE SEQUENCE [LARGE SCALE GENOMIC DNA]</scope>
    <source>
        <strain evidence="9">ATCC 43766 / DSM 16922 / JCM 21250 / NBRC 16016 / NCTC 11634 / CL345/78</strain>
    </source>
</reference>
<dbReference type="Pfam" id="PF01119">
    <property type="entry name" value="DNA_mis_repair"/>
    <property type="match status" value="1"/>
</dbReference>
<protein>
    <recommendedName>
        <fullName evidence="2 5">DNA mismatch repair protein MutL</fullName>
    </recommendedName>
</protein>
<evidence type="ECO:0000313" key="8">
    <source>
        <dbReference type="EMBL" id="ADX68131.1"/>
    </source>
</evidence>
<dbReference type="GO" id="GO:0016887">
    <property type="term" value="F:ATP hydrolysis activity"/>
    <property type="evidence" value="ECO:0007669"/>
    <property type="project" value="InterPro"/>
</dbReference>
<keyword evidence="3 5" id="KW-0227">DNA damage</keyword>